<evidence type="ECO:0000313" key="3">
    <source>
        <dbReference type="Proteomes" id="UP000186795"/>
    </source>
</evidence>
<dbReference type="AlphaFoldDB" id="A0A1N7JJA0"/>
<dbReference type="SUPFAM" id="SSF74650">
    <property type="entry name" value="Galactose mutarotase-like"/>
    <property type="match status" value="1"/>
</dbReference>
<gene>
    <name evidence="2" type="ORF">SAMN05421790_102157</name>
</gene>
<reference evidence="3" key="1">
    <citation type="submission" date="2017-01" db="EMBL/GenBank/DDBJ databases">
        <authorList>
            <person name="Varghese N."/>
            <person name="Submissions S."/>
        </authorList>
    </citation>
    <scope>NUCLEOTIDE SEQUENCE [LARGE SCALE GENOMIC DNA]</scope>
    <source>
        <strain evidence="3">DSM 45196</strain>
    </source>
</reference>
<dbReference type="GO" id="GO:0005975">
    <property type="term" value="P:carbohydrate metabolic process"/>
    <property type="evidence" value="ECO:0007669"/>
    <property type="project" value="InterPro"/>
</dbReference>
<dbReference type="InterPro" id="IPR014718">
    <property type="entry name" value="GH-type_carb-bd"/>
</dbReference>
<name>A0A1N7JJA0_9BACL</name>
<organism evidence="2 3">
    <name type="scientific">Kroppenstedtia eburnea</name>
    <dbReference type="NCBI Taxonomy" id="714067"/>
    <lineage>
        <taxon>Bacteria</taxon>
        <taxon>Bacillati</taxon>
        <taxon>Bacillota</taxon>
        <taxon>Bacilli</taxon>
        <taxon>Bacillales</taxon>
        <taxon>Thermoactinomycetaceae</taxon>
        <taxon>Kroppenstedtia</taxon>
    </lineage>
</organism>
<dbReference type="Gene3D" id="2.70.98.10">
    <property type="match status" value="2"/>
</dbReference>
<dbReference type="Gene3D" id="1.50.10.10">
    <property type="match status" value="1"/>
</dbReference>
<evidence type="ECO:0000259" key="1">
    <source>
        <dbReference type="Pfam" id="PF09137"/>
    </source>
</evidence>
<dbReference type="GO" id="GO:0030246">
    <property type="term" value="F:carbohydrate binding"/>
    <property type="evidence" value="ECO:0007669"/>
    <property type="project" value="InterPro"/>
</dbReference>
<dbReference type="InterPro" id="IPR015220">
    <property type="entry name" value="Glucodextranase_N"/>
</dbReference>
<dbReference type="InterPro" id="IPR012341">
    <property type="entry name" value="6hp_glycosidase-like_sf"/>
</dbReference>
<dbReference type="SUPFAM" id="SSF48208">
    <property type="entry name" value="Six-hairpin glycosidases"/>
    <property type="match status" value="1"/>
</dbReference>
<proteinExistence type="predicted"/>
<dbReference type="InterPro" id="IPR008928">
    <property type="entry name" value="6-hairpin_glycosidase_sf"/>
</dbReference>
<keyword evidence="3" id="KW-1185">Reference proteome</keyword>
<dbReference type="Pfam" id="PF09137">
    <property type="entry name" value="Glucodextran_N"/>
    <property type="match status" value="1"/>
</dbReference>
<dbReference type="OrthoDB" id="3902805at2"/>
<dbReference type="InterPro" id="IPR011013">
    <property type="entry name" value="Gal_mutarotase_sf_dom"/>
</dbReference>
<dbReference type="GO" id="GO:0016757">
    <property type="term" value="F:glycosyltransferase activity"/>
    <property type="evidence" value="ECO:0007669"/>
    <property type="project" value="UniProtKB-ARBA"/>
</dbReference>
<dbReference type="Proteomes" id="UP000186795">
    <property type="component" value="Unassembled WGS sequence"/>
</dbReference>
<dbReference type="EMBL" id="FTOD01000002">
    <property type="protein sequence ID" value="SIS49334.1"/>
    <property type="molecule type" value="Genomic_DNA"/>
</dbReference>
<feature type="domain" description="Glucodextranase N-terminal" evidence="1">
    <location>
        <begin position="12"/>
        <end position="130"/>
    </location>
</feature>
<accession>A0A1N7JJA0</accession>
<evidence type="ECO:0000313" key="2">
    <source>
        <dbReference type="EMBL" id="SIS49334.1"/>
    </source>
</evidence>
<dbReference type="RefSeq" id="WP_159439667.1">
    <property type="nucleotide sequence ID" value="NZ_CP048103.1"/>
</dbReference>
<sequence length="525" mass="57551">MKPPSQIMHRLGWGTAQNHHSKVWFTLSEAALGEICYPDLSSPRFRQLQWTGADGAIPLQSAQQVEPVEERSLAFRQLLRDRDRRFGLAQTVITDPLRQSLVLRVQPEALSASSGGLHLSLQPTGGNHRFRTGSVGGRQAVFLQETEGSVTVLASTVPLGSPVQVTAKGSLSIPIDPGEEAEFTLVLSFGETEAKAAEEAEGTLRCPWPELLESYNRDWQLYCRKLNSLEGWAPPLYYRSLMLFRALEDKQDPGSFHSGFPGETGESSIQRLIPLLTAFWAAGELQTPKRVLKHLLSRRQQADGGFLHPSSGEKSSPEETACAVWLAWQLEAVRLFEKGIRPAADFLVRSGGTTPPETGIAALVCAADLAESRGDEASARRYRETADRWLEEQILRGSESPGVKGLIRQVRMGVRPAGDPVVRTALEREPSFGQPGTGDGRLLSIGERAHYELLLDRDVASYLSAIETLAEKWGLLPETEQGGIVPDLAAHAEYVRLLVSQSWGTPCDLAPVVAERYADHPPTTS</sequence>
<protein>
    <submittedName>
        <fullName evidence="2">Glucoamylase</fullName>
    </submittedName>
</protein>